<proteinExistence type="inferred from homology"/>
<keyword evidence="3" id="KW-0732">Signal</keyword>
<evidence type="ECO:0000256" key="1">
    <source>
        <dbReference type="ARBA" id="ARBA00000032"/>
    </source>
</evidence>
<dbReference type="SUPFAM" id="SSF53254">
    <property type="entry name" value="Phosphoglycerate mutase-like"/>
    <property type="match status" value="1"/>
</dbReference>
<dbReference type="AlphaFoldDB" id="A0A0B1RXZ4"/>
<dbReference type="PROSITE" id="PS00616">
    <property type="entry name" value="HIS_ACID_PHOSPHAT_1"/>
    <property type="match status" value="1"/>
</dbReference>
<comment type="catalytic activity">
    <reaction evidence="1">
        <text>a phosphate monoester + H2O = an alcohol + phosphate</text>
        <dbReference type="Rhea" id="RHEA:15017"/>
        <dbReference type="ChEBI" id="CHEBI:15377"/>
        <dbReference type="ChEBI" id="CHEBI:30879"/>
        <dbReference type="ChEBI" id="CHEBI:43474"/>
        <dbReference type="ChEBI" id="CHEBI:67140"/>
        <dbReference type="EC" id="3.1.3.2"/>
    </reaction>
</comment>
<evidence type="ECO:0000313" key="4">
    <source>
        <dbReference type="EMBL" id="KHJ76067.1"/>
    </source>
</evidence>
<organism evidence="4 5">
    <name type="scientific">Oesophagostomum dentatum</name>
    <name type="common">Nodular worm</name>
    <dbReference type="NCBI Taxonomy" id="61180"/>
    <lineage>
        <taxon>Eukaryota</taxon>
        <taxon>Metazoa</taxon>
        <taxon>Ecdysozoa</taxon>
        <taxon>Nematoda</taxon>
        <taxon>Chromadorea</taxon>
        <taxon>Rhabditida</taxon>
        <taxon>Rhabditina</taxon>
        <taxon>Rhabditomorpha</taxon>
        <taxon>Strongyloidea</taxon>
        <taxon>Strongylidae</taxon>
        <taxon>Oesophagostomum</taxon>
    </lineage>
</organism>
<keyword evidence="5" id="KW-1185">Reference proteome</keyword>
<evidence type="ECO:0008006" key="6">
    <source>
        <dbReference type="Google" id="ProtNLM"/>
    </source>
</evidence>
<dbReference type="Gene3D" id="3.40.50.1240">
    <property type="entry name" value="Phosphoglycerate mutase-like"/>
    <property type="match status" value="1"/>
</dbReference>
<dbReference type="InterPro" id="IPR000560">
    <property type="entry name" value="His_Pase_clade-2"/>
</dbReference>
<gene>
    <name evidence="4" type="ORF">OESDEN_24314</name>
</gene>
<dbReference type="GO" id="GO:0003993">
    <property type="term" value="F:acid phosphatase activity"/>
    <property type="evidence" value="ECO:0007669"/>
    <property type="project" value="UniProtKB-EC"/>
</dbReference>
<dbReference type="PANTHER" id="PTHR11567">
    <property type="entry name" value="ACID PHOSPHATASE-RELATED"/>
    <property type="match status" value="1"/>
</dbReference>
<reference evidence="4 5" key="1">
    <citation type="submission" date="2014-03" db="EMBL/GenBank/DDBJ databases">
        <title>Draft genome of the hookworm Oesophagostomum dentatum.</title>
        <authorList>
            <person name="Mitreva M."/>
        </authorList>
    </citation>
    <scope>NUCLEOTIDE SEQUENCE [LARGE SCALE GENOMIC DNA]</scope>
    <source>
        <strain evidence="4 5">OD-Hann</strain>
    </source>
</reference>
<protein>
    <recommendedName>
        <fullName evidence="6">Histidine acid phosphatase</fullName>
    </recommendedName>
</protein>
<dbReference type="InterPro" id="IPR029033">
    <property type="entry name" value="His_PPase_superfam"/>
</dbReference>
<accession>A0A0B1RXZ4</accession>
<dbReference type="EMBL" id="KN612124">
    <property type="protein sequence ID" value="KHJ76067.1"/>
    <property type="molecule type" value="Genomic_DNA"/>
</dbReference>
<dbReference type="PANTHER" id="PTHR11567:SF198">
    <property type="entry name" value="HISTIDINE ACID PHOSPHATASE"/>
    <property type="match status" value="1"/>
</dbReference>
<dbReference type="Proteomes" id="UP000053660">
    <property type="component" value="Unassembled WGS sequence"/>
</dbReference>
<sequence>MQALLLSCLLVAASAVSLYYEDDVIPREPPIPVPPRIMKANDKLIMVQVVWRHGDRAPVMTYPTDEHGEEAWPNGWGELTAVGKFQLGMRQQYALGRVLHKRYINSSDPLISRRYNSKQVGIWEIYGERCR</sequence>
<feature type="chain" id="PRO_5012384559" description="Histidine acid phosphatase" evidence="3">
    <location>
        <begin position="16"/>
        <end position="131"/>
    </location>
</feature>
<evidence type="ECO:0000256" key="3">
    <source>
        <dbReference type="SAM" id="SignalP"/>
    </source>
</evidence>
<dbReference type="InterPro" id="IPR033379">
    <property type="entry name" value="Acid_Pase_AS"/>
</dbReference>
<dbReference type="Pfam" id="PF00328">
    <property type="entry name" value="His_Phos_2"/>
    <property type="match status" value="1"/>
</dbReference>
<name>A0A0B1RXZ4_OESDE</name>
<dbReference type="InterPro" id="IPR050645">
    <property type="entry name" value="Histidine_acid_phosphatase"/>
</dbReference>
<dbReference type="OrthoDB" id="258392at2759"/>
<feature type="signal peptide" evidence="3">
    <location>
        <begin position="1"/>
        <end position="15"/>
    </location>
</feature>
<comment type="similarity">
    <text evidence="2">Belongs to the histidine acid phosphatase family.</text>
</comment>
<evidence type="ECO:0000256" key="2">
    <source>
        <dbReference type="ARBA" id="ARBA00005375"/>
    </source>
</evidence>
<evidence type="ECO:0000313" key="5">
    <source>
        <dbReference type="Proteomes" id="UP000053660"/>
    </source>
</evidence>